<feature type="region of interest" description="Disordered" evidence="1">
    <location>
        <begin position="1"/>
        <end position="54"/>
    </location>
</feature>
<dbReference type="Proteomes" id="UP000593568">
    <property type="component" value="Unassembled WGS sequence"/>
</dbReference>
<evidence type="ECO:0000313" key="3">
    <source>
        <dbReference type="Proteomes" id="UP000593568"/>
    </source>
</evidence>
<proteinExistence type="predicted"/>
<keyword evidence="3" id="KW-1185">Reference proteome</keyword>
<accession>A0A7J9D9V9</accession>
<gene>
    <name evidence="2" type="ORF">Gotri_020551</name>
</gene>
<reference evidence="2 3" key="1">
    <citation type="journal article" date="2019" name="Genome Biol. Evol.">
        <title>Insights into the evolution of the New World diploid cottons (Gossypium, subgenus Houzingenia) based on genome sequencing.</title>
        <authorList>
            <person name="Grover C.E."/>
            <person name="Arick M.A. 2nd"/>
            <person name="Thrash A."/>
            <person name="Conover J.L."/>
            <person name="Sanders W.S."/>
            <person name="Peterson D.G."/>
            <person name="Frelichowski J.E."/>
            <person name="Scheffler J.A."/>
            <person name="Scheffler B.E."/>
            <person name="Wendel J.F."/>
        </authorList>
    </citation>
    <scope>NUCLEOTIDE SEQUENCE [LARGE SCALE GENOMIC DNA]</scope>
    <source>
        <strain evidence="2">8</strain>
        <tissue evidence="2">Leaf</tissue>
    </source>
</reference>
<feature type="non-terminal residue" evidence="2">
    <location>
        <position position="1"/>
    </location>
</feature>
<feature type="compositionally biased region" description="Polar residues" evidence="1">
    <location>
        <begin position="45"/>
        <end position="54"/>
    </location>
</feature>
<dbReference type="EMBL" id="JABEZW010000001">
    <property type="protein sequence ID" value="MBA0757451.1"/>
    <property type="molecule type" value="Genomic_DNA"/>
</dbReference>
<organism evidence="2 3">
    <name type="scientific">Gossypium trilobum</name>
    <dbReference type="NCBI Taxonomy" id="34281"/>
    <lineage>
        <taxon>Eukaryota</taxon>
        <taxon>Viridiplantae</taxon>
        <taxon>Streptophyta</taxon>
        <taxon>Embryophyta</taxon>
        <taxon>Tracheophyta</taxon>
        <taxon>Spermatophyta</taxon>
        <taxon>Magnoliopsida</taxon>
        <taxon>eudicotyledons</taxon>
        <taxon>Gunneridae</taxon>
        <taxon>Pentapetalae</taxon>
        <taxon>rosids</taxon>
        <taxon>malvids</taxon>
        <taxon>Malvales</taxon>
        <taxon>Malvaceae</taxon>
        <taxon>Malvoideae</taxon>
        <taxon>Gossypium</taxon>
    </lineage>
</organism>
<evidence type="ECO:0000256" key="1">
    <source>
        <dbReference type="SAM" id="MobiDB-lite"/>
    </source>
</evidence>
<protein>
    <submittedName>
        <fullName evidence="2">Uncharacterized protein</fullName>
    </submittedName>
</protein>
<evidence type="ECO:0000313" key="2">
    <source>
        <dbReference type="EMBL" id="MBA0757451.1"/>
    </source>
</evidence>
<sequence length="54" mass="5975">IKTASSGSTVSHSRQPRRPVFQPTGFKGQPPSSMQFGEEKRRVPTGSNPLHNKR</sequence>
<name>A0A7J9D9V9_9ROSI</name>
<comment type="caution">
    <text evidence="2">The sequence shown here is derived from an EMBL/GenBank/DDBJ whole genome shotgun (WGS) entry which is preliminary data.</text>
</comment>
<feature type="compositionally biased region" description="Polar residues" evidence="1">
    <location>
        <begin position="1"/>
        <end position="13"/>
    </location>
</feature>
<dbReference type="AlphaFoldDB" id="A0A7J9D9V9"/>